<feature type="signal peptide" evidence="1">
    <location>
        <begin position="1"/>
        <end position="22"/>
    </location>
</feature>
<dbReference type="OrthoDB" id="7362340at2"/>
<accession>A0A4R1KIH5</accession>
<evidence type="ECO:0000256" key="1">
    <source>
        <dbReference type="SAM" id="SignalP"/>
    </source>
</evidence>
<sequence>MRWLNILLALSALTLVTGCTQSAISSHQTDGTTTQNGKQKELTAFEDIPANSETKLDPDASIIISEGDDWMGRLVLNNDMTPFATFDYYRQHMPELGWNLVASVKSQNSVLTYMKGTRVATVQISGSKFDDSRITITVSPATGVMPKKVN</sequence>
<dbReference type="Proteomes" id="UP000295565">
    <property type="component" value="Unassembled WGS sequence"/>
</dbReference>
<evidence type="ECO:0000313" key="3">
    <source>
        <dbReference type="Proteomes" id="UP000295565"/>
    </source>
</evidence>
<gene>
    <name evidence="2" type="ORF">EV690_0057</name>
</gene>
<comment type="caution">
    <text evidence="2">The sequence shown here is derived from an EMBL/GenBank/DDBJ whole genome shotgun (WGS) entry which is preliminary data.</text>
</comment>
<evidence type="ECO:0008006" key="4">
    <source>
        <dbReference type="Google" id="ProtNLM"/>
    </source>
</evidence>
<dbReference type="AlphaFoldDB" id="A0A4R1KIH5"/>
<feature type="chain" id="PRO_5020927409" description="Lipoprotein" evidence="1">
    <location>
        <begin position="23"/>
        <end position="150"/>
    </location>
</feature>
<protein>
    <recommendedName>
        <fullName evidence="4">Lipoprotein</fullName>
    </recommendedName>
</protein>
<keyword evidence="1" id="KW-0732">Signal</keyword>
<organism evidence="2 3">
    <name type="scientific">Celerinatantimonas diazotrophica</name>
    <dbReference type="NCBI Taxonomy" id="412034"/>
    <lineage>
        <taxon>Bacteria</taxon>
        <taxon>Pseudomonadati</taxon>
        <taxon>Pseudomonadota</taxon>
        <taxon>Gammaproteobacteria</taxon>
        <taxon>Celerinatantimonadaceae</taxon>
        <taxon>Celerinatantimonas</taxon>
    </lineage>
</organism>
<keyword evidence="3" id="KW-1185">Reference proteome</keyword>
<dbReference type="PROSITE" id="PS51257">
    <property type="entry name" value="PROKAR_LIPOPROTEIN"/>
    <property type="match status" value="1"/>
</dbReference>
<dbReference type="EMBL" id="SMGD01000001">
    <property type="protein sequence ID" value="TCK63943.1"/>
    <property type="molecule type" value="Genomic_DNA"/>
</dbReference>
<proteinExistence type="predicted"/>
<evidence type="ECO:0000313" key="2">
    <source>
        <dbReference type="EMBL" id="TCK63943.1"/>
    </source>
</evidence>
<reference evidence="2 3" key="1">
    <citation type="submission" date="2019-03" db="EMBL/GenBank/DDBJ databases">
        <title>Genomic Encyclopedia of Type Strains, Phase IV (KMG-IV): sequencing the most valuable type-strain genomes for metagenomic binning, comparative biology and taxonomic classification.</title>
        <authorList>
            <person name="Goeker M."/>
        </authorList>
    </citation>
    <scope>NUCLEOTIDE SEQUENCE [LARGE SCALE GENOMIC DNA]</scope>
    <source>
        <strain evidence="2 3">DSM 18577</strain>
    </source>
</reference>
<name>A0A4R1KIH5_9GAMM</name>
<dbReference type="RefSeq" id="WP_131910945.1">
    <property type="nucleotide sequence ID" value="NZ_OU594967.1"/>
</dbReference>